<feature type="region of interest" description="Disordered" evidence="1">
    <location>
        <begin position="340"/>
        <end position="370"/>
    </location>
</feature>
<proteinExistence type="predicted"/>
<feature type="compositionally biased region" description="Low complexity" evidence="1">
    <location>
        <begin position="609"/>
        <end position="623"/>
    </location>
</feature>
<feature type="region of interest" description="Disordered" evidence="1">
    <location>
        <begin position="232"/>
        <end position="324"/>
    </location>
</feature>
<evidence type="ECO:0000313" key="2">
    <source>
        <dbReference type="EMBL" id="KAH6697566.1"/>
    </source>
</evidence>
<dbReference type="OrthoDB" id="2575228at2759"/>
<evidence type="ECO:0008006" key="4">
    <source>
        <dbReference type="Google" id="ProtNLM"/>
    </source>
</evidence>
<sequence length="795" mass="83092">MSADVPHFGRPGTSTMVHRGDFDHHDVAYPAAAVDFSHGGSGSSSDMDWDLAADDGGGDFLDGLAAGTGNTGSAGGGELCFDDFLDLEGMSSGTGDELTDVLPDSFYFELGPVDGSASTTSASDDLDDLFSCHSSQQQQPLYHGPPSMGARPSATADSAATFSLAPPGGPGGSGDFLSVHHQAGVQSSSAIARPPREQRSAQASTYPAAPLGPGAPESISDSELLRLEGISLKASPSRPPPPPTPHPLGTVSLSQHPTPHPRQGREGPATTTTISDQQQPHPTATTTTNTNTTTTASAATNTAASAAARRPATTTTSTSTASSTTTSFFKAVASKIQQKAATVRSSKASSSSHRRTATAATNDPSQDYNQSNMSTVAIGRPISPATSLPKAIKLEPTQHHQMAMTADPRLPISPPNSATIPQGMSANFGSGMLEDPFGGVPVNQVHGMYRRSNPHTPLDTPIMDDDKAEMYFSPTTTHMGGHESGPVSQTSKAAWPSSQSDSQGAIAWANSFAQPDGSIDGAHWWDSSVDVNAVNAHFQAQNARNASYNLALHVHPDGPDMSYGAYGTPHIPVSAGPDMSGMMMGMPSGPHHSRSSSSPVVHNAYTHLPPQHHMQQQQQHPHPGSQTERRPRMPRAPSAGTRHLQTPMRRQRPPSRTRRDSSSVSPTPQARSRNSSGSSVVGGPVMASSIKKRRSFNATTARHHIRTASNGSAVGLGIDLSNNGGGGGGGFVNFTPSDKNVLMTGVAPSGSSKTKARREKEAQEKRRRMSEAAIKAVRDAGGDIDKLMEEGFTTY</sequence>
<name>A0A9P8VPX9_9PEZI</name>
<evidence type="ECO:0000256" key="1">
    <source>
        <dbReference type="SAM" id="MobiDB-lite"/>
    </source>
</evidence>
<feature type="compositionally biased region" description="Basic residues" evidence="1">
    <location>
        <begin position="690"/>
        <end position="700"/>
    </location>
</feature>
<protein>
    <recommendedName>
        <fullName evidence="4">Developmental regulatory protein wetA</fullName>
    </recommendedName>
</protein>
<dbReference type="AlphaFoldDB" id="A0A9P8VPX9"/>
<feature type="compositionally biased region" description="Low complexity" evidence="1">
    <location>
        <begin position="662"/>
        <end position="689"/>
    </location>
</feature>
<feature type="compositionally biased region" description="Polar residues" evidence="1">
    <location>
        <begin position="486"/>
        <end position="499"/>
    </location>
</feature>
<organism evidence="2 3">
    <name type="scientific">Plectosphaerella plurivora</name>
    <dbReference type="NCBI Taxonomy" id="936078"/>
    <lineage>
        <taxon>Eukaryota</taxon>
        <taxon>Fungi</taxon>
        <taxon>Dikarya</taxon>
        <taxon>Ascomycota</taxon>
        <taxon>Pezizomycotina</taxon>
        <taxon>Sordariomycetes</taxon>
        <taxon>Hypocreomycetidae</taxon>
        <taxon>Glomerellales</taxon>
        <taxon>Plectosphaerellaceae</taxon>
        <taxon>Plectosphaerella</taxon>
    </lineage>
</organism>
<gene>
    <name evidence="2" type="ORF">F5X68DRAFT_239019</name>
</gene>
<evidence type="ECO:0000313" key="3">
    <source>
        <dbReference type="Proteomes" id="UP000770015"/>
    </source>
</evidence>
<feature type="region of interest" description="Disordered" evidence="1">
    <location>
        <begin position="578"/>
        <end position="700"/>
    </location>
</feature>
<feature type="compositionally biased region" description="Pro residues" evidence="1">
    <location>
        <begin position="237"/>
        <end position="246"/>
    </location>
</feature>
<dbReference type="EMBL" id="JAGSXJ010000001">
    <property type="protein sequence ID" value="KAH6697566.1"/>
    <property type="molecule type" value="Genomic_DNA"/>
</dbReference>
<feature type="compositionally biased region" description="Low complexity" evidence="1">
    <location>
        <begin position="340"/>
        <end position="361"/>
    </location>
</feature>
<keyword evidence="3" id="KW-1185">Reference proteome</keyword>
<reference evidence="2" key="1">
    <citation type="journal article" date="2021" name="Nat. Commun.">
        <title>Genetic determinants of endophytism in the Arabidopsis root mycobiome.</title>
        <authorList>
            <person name="Mesny F."/>
            <person name="Miyauchi S."/>
            <person name="Thiergart T."/>
            <person name="Pickel B."/>
            <person name="Atanasova L."/>
            <person name="Karlsson M."/>
            <person name="Huettel B."/>
            <person name="Barry K.W."/>
            <person name="Haridas S."/>
            <person name="Chen C."/>
            <person name="Bauer D."/>
            <person name="Andreopoulos W."/>
            <person name="Pangilinan J."/>
            <person name="LaButti K."/>
            <person name="Riley R."/>
            <person name="Lipzen A."/>
            <person name="Clum A."/>
            <person name="Drula E."/>
            <person name="Henrissat B."/>
            <person name="Kohler A."/>
            <person name="Grigoriev I.V."/>
            <person name="Martin F.M."/>
            <person name="Hacquard S."/>
        </authorList>
    </citation>
    <scope>NUCLEOTIDE SEQUENCE</scope>
    <source>
        <strain evidence="2">MPI-SDFR-AT-0117</strain>
    </source>
</reference>
<feature type="compositionally biased region" description="Low complexity" evidence="1">
    <location>
        <begin position="579"/>
        <end position="602"/>
    </location>
</feature>
<feature type="compositionally biased region" description="Polar residues" evidence="1">
    <location>
        <begin position="269"/>
        <end position="281"/>
    </location>
</feature>
<dbReference type="Proteomes" id="UP000770015">
    <property type="component" value="Unassembled WGS sequence"/>
</dbReference>
<feature type="region of interest" description="Disordered" evidence="1">
    <location>
        <begin position="134"/>
        <end position="219"/>
    </location>
</feature>
<feature type="region of interest" description="Disordered" evidence="1">
    <location>
        <begin position="744"/>
        <end position="771"/>
    </location>
</feature>
<feature type="compositionally biased region" description="Low complexity" evidence="1">
    <location>
        <begin position="282"/>
        <end position="324"/>
    </location>
</feature>
<feature type="region of interest" description="Disordered" evidence="1">
    <location>
        <begin position="478"/>
        <end position="499"/>
    </location>
</feature>
<comment type="caution">
    <text evidence="2">The sequence shown here is derived from an EMBL/GenBank/DDBJ whole genome shotgun (WGS) entry which is preliminary data.</text>
</comment>
<accession>A0A9P8VPX9</accession>